<dbReference type="Proteomes" id="UP001218188">
    <property type="component" value="Unassembled WGS sequence"/>
</dbReference>
<gene>
    <name evidence="1" type="ORF">C8F04DRAFT_1080163</name>
</gene>
<feature type="non-terminal residue" evidence="1">
    <location>
        <position position="85"/>
    </location>
</feature>
<organism evidence="1 2">
    <name type="scientific">Mycena alexandri</name>
    <dbReference type="NCBI Taxonomy" id="1745969"/>
    <lineage>
        <taxon>Eukaryota</taxon>
        <taxon>Fungi</taxon>
        <taxon>Dikarya</taxon>
        <taxon>Basidiomycota</taxon>
        <taxon>Agaricomycotina</taxon>
        <taxon>Agaricomycetes</taxon>
        <taxon>Agaricomycetidae</taxon>
        <taxon>Agaricales</taxon>
        <taxon>Marasmiineae</taxon>
        <taxon>Mycenaceae</taxon>
        <taxon>Mycena</taxon>
    </lineage>
</organism>
<accession>A0AAD6T807</accession>
<comment type="caution">
    <text evidence="1">The sequence shown here is derived from an EMBL/GenBank/DDBJ whole genome shotgun (WGS) entry which is preliminary data.</text>
</comment>
<keyword evidence="2" id="KW-1185">Reference proteome</keyword>
<dbReference type="AlphaFoldDB" id="A0AAD6T807"/>
<proteinExistence type="predicted"/>
<protein>
    <submittedName>
        <fullName evidence="1">Uncharacterized protein</fullName>
    </submittedName>
</protein>
<name>A0AAD6T807_9AGAR</name>
<reference evidence="1" key="1">
    <citation type="submission" date="2023-03" db="EMBL/GenBank/DDBJ databases">
        <title>Massive genome expansion in bonnet fungi (Mycena s.s.) driven by repeated elements and novel gene families across ecological guilds.</title>
        <authorList>
            <consortium name="Lawrence Berkeley National Laboratory"/>
            <person name="Harder C.B."/>
            <person name="Miyauchi S."/>
            <person name="Viragh M."/>
            <person name="Kuo A."/>
            <person name="Thoen E."/>
            <person name="Andreopoulos B."/>
            <person name="Lu D."/>
            <person name="Skrede I."/>
            <person name="Drula E."/>
            <person name="Henrissat B."/>
            <person name="Morin E."/>
            <person name="Kohler A."/>
            <person name="Barry K."/>
            <person name="LaButti K."/>
            <person name="Morin E."/>
            <person name="Salamov A."/>
            <person name="Lipzen A."/>
            <person name="Mereny Z."/>
            <person name="Hegedus B."/>
            <person name="Baldrian P."/>
            <person name="Stursova M."/>
            <person name="Weitz H."/>
            <person name="Taylor A."/>
            <person name="Grigoriev I.V."/>
            <person name="Nagy L.G."/>
            <person name="Martin F."/>
            <person name="Kauserud H."/>
        </authorList>
    </citation>
    <scope>NUCLEOTIDE SEQUENCE</scope>
    <source>
        <strain evidence="1">CBHHK200</strain>
    </source>
</reference>
<feature type="non-terminal residue" evidence="1">
    <location>
        <position position="1"/>
    </location>
</feature>
<evidence type="ECO:0000313" key="2">
    <source>
        <dbReference type="Proteomes" id="UP001218188"/>
    </source>
</evidence>
<evidence type="ECO:0000313" key="1">
    <source>
        <dbReference type="EMBL" id="KAJ7041098.1"/>
    </source>
</evidence>
<sequence length="85" mass="9858">LNAAYTFFLFDLFFCLRSVFHWLLTWTRIWVEPTAGIYPWPPDTDHPRSVVSEPCVFIHLDFGRVRQLPIGSGRGLDSPPNQLLL</sequence>
<dbReference type="EMBL" id="JARJCM010000018">
    <property type="protein sequence ID" value="KAJ7041098.1"/>
    <property type="molecule type" value="Genomic_DNA"/>
</dbReference>